<keyword evidence="6" id="KW-0472">Membrane</keyword>
<keyword evidence="6" id="KW-1133">Transmembrane helix</keyword>
<evidence type="ECO:0000313" key="7">
    <source>
        <dbReference type="EMBL" id="PJC24407.1"/>
    </source>
</evidence>
<sequence length="277" mass="30568">MADFGNQQFYEVKGPEQTPEKKSRLDRRLILRWVFLIAVIVLLIVAIIVTRNFISNFRTDRQAEQSIFDNTASEIERKVQDCDEDKKDYCTSKYWTQAALDAKNVEYCKMVGDEWLASCVDQIALDVGDAELCSALKDQEKTDCADAVLLQNGVATSSFSLCEGIIESGVNNSCVNQVAKDLAEEGNCPASGFGADQCAAQIKLSKVINEGTCLKFQISSIEYESCIDALADRDSDGDGLSDLDEIQIYKTDHNDADSDNDGYNDGVEINSGFDPLN</sequence>
<protein>
    <submittedName>
        <fullName evidence="7">Uncharacterized protein</fullName>
    </submittedName>
</protein>
<name>A0A2M8EP19_9BACT</name>
<evidence type="ECO:0000256" key="4">
    <source>
        <dbReference type="ARBA" id="ARBA00022837"/>
    </source>
</evidence>
<evidence type="ECO:0000256" key="2">
    <source>
        <dbReference type="ARBA" id="ARBA00022525"/>
    </source>
</evidence>
<reference evidence="8" key="1">
    <citation type="submission" date="2017-09" db="EMBL/GenBank/DDBJ databases">
        <title>Depth-based differentiation of microbial function through sediment-hosted aquifers and enrichment of novel symbionts in the deep terrestrial subsurface.</title>
        <authorList>
            <person name="Probst A.J."/>
            <person name="Ladd B."/>
            <person name="Jarett J.K."/>
            <person name="Geller-Mcgrath D.E."/>
            <person name="Sieber C.M.K."/>
            <person name="Emerson J.B."/>
            <person name="Anantharaman K."/>
            <person name="Thomas B.C."/>
            <person name="Malmstrom R."/>
            <person name="Stieglmeier M."/>
            <person name="Klingl A."/>
            <person name="Woyke T."/>
            <person name="Ryan C.M."/>
            <person name="Banfield J.F."/>
        </authorList>
    </citation>
    <scope>NUCLEOTIDE SEQUENCE [LARGE SCALE GENOMIC DNA]</scope>
</reference>
<evidence type="ECO:0000256" key="3">
    <source>
        <dbReference type="ARBA" id="ARBA00022729"/>
    </source>
</evidence>
<feature type="region of interest" description="Disordered" evidence="5">
    <location>
        <begin position="251"/>
        <end position="277"/>
    </location>
</feature>
<gene>
    <name evidence="7" type="ORF">CO057_02985</name>
</gene>
<keyword evidence="6" id="KW-0812">Transmembrane</keyword>
<dbReference type="AlphaFoldDB" id="A0A2M8EP19"/>
<evidence type="ECO:0000256" key="1">
    <source>
        <dbReference type="ARBA" id="ARBA00004613"/>
    </source>
</evidence>
<keyword evidence="2" id="KW-0964">Secreted</keyword>
<accession>A0A2M8EP19</accession>
<proteinExistence type="predicted"/>
<evidence type="ECO:0000256" key="5">
    <source>
        <dbReference type="SAM" id="MobiDB-lite"/>
    </source>
</evidence>
<dbReference type="InterPro" id="IPR059100">
    <property type="entry name" value="TSP3_bac"/>
</dbReference>
<evidence type="ECO:0000313" key="8">
    <source>
        <dbReference type="Proteomes" id="UP000230251"/>
    </source>
</evidence>
<dbReference type="Proteomes" id="UP000230251">
    <property type="component" value="Unassembled WGS sequence"/>
</dbReference>
<keyword evidence="3" id="KW-0732">Signal</keyword>
<organism evidence="7 8">
    <name type="scientific">Candidatus Uhrbacteria bacterium CG_4_9_14_0_2_um_filter_41_50</name>
    <dbReference type="NCBI Taxonomy" id="1975031"/>
    <lineage>
        <taxon>Bacteria</taxon>
        <taxon>Candidatus Uhriibacteriota</taxon>
    </lineage>
</organism>
<keyword evidence="4" id="KW-0106">Calcium</keyword>
<evidence type="ECO:0000256" key="6">
    <source>
        <dbReference type="SAM" id="Phobius"/>
    </source>
</evidence>
<comment type="caution">
    <text evidence="7">The sequence shown here is derived from an EMBL/GenBank/DDBJ whole genome shotgun (WGS) entry which is preliminary data.</text>
</comment>
<dbReference type="EMBL" id="PFSI01000045">
    <property type="protein sequence ID" value="PJC24407.1"/>
    <property type="molecule type" value="Genomic_DNA"/>
</dbReference>
<feature type="transmembrane region" description="Helical" evidence="6">
    <location>
        <begin position="29"/>
        <end position="49"/>
    </location>
</feature>
<comment type="subcellular location">
    <subcellularLocation>
        <location evidence="1">Secreted</location>
    </subcellularLocation>
</comment>
<dbReference type="Pfam" id="PF18884">
    <property type="entry name" value="TSP3_bac"/>
    <property type="match status" value="2"/>
</dbReference>